<accession>A0A8T0FEK1</accession>
<dbReference type="InterPro" id="IPR036397">
    <property type="entry name" value="RNaseH_sf"/>
</dbReference>
<dbReference type="GO" id="GO:0003677">
    <property type="term" value="F:DNA binding"/>
    <property type="evidence" value="ECO:0007669"/>
    <property type="project" value="InterPro"/>
</dbReference>
<name>A0A8T0FEK1_ARGBR</name>
<evidence type="ECO:0000313" key="3">
    <source>
        <dbReference type="EMBL" id="KAF8789506.1"/>
    </source>
</evidence>
<comment type="caution">
    <text evidence="3">The sequence shown here is derived from an EMBL/GenBank/DDBJ whole genome shotgun (WGS) entry which is preliminary data.</text>
</comment>
<dbReference type="InterPro" id="IPR002492">
    <property type="entry name" value="Transposase_Tc1-like"/>
</dbReference>
<dbReference type="Gene3D" id="3.30.420.10">
    <property type="entry name" value="Ribonuclease H-like superfamily/Ribonuclease H"/>
    <property type="match status" value="1"/>
</dbReference>
<gene>
    <name evidence="3" type="ORF">HNY73_007439</name>
</gene>
<dbReference type="InterPro" id="IPR009057">
    <property type="entry name" value="Homeodomain-like_sf"/>
</dbReference>
<evidence type="ECO:0000256" key="1">
    <source>
        <dbReference type="ARBA" id="ARBA00004123"/>
    </source>
</evidence>
<dbReference type="EMBL" id="JABXBU010000012">
    <property type="protein sequence ID" value="KAF8789506.1"/>
    <property type="molecule type" value="Genomic_DNA"/>
</dbReference>
<organism evidence="3 4">
    <name type="scientific">Argiope bruennichi</name>
    <name type="common">Wasp spider</name>
    <name type="synonym">Aranea bruennichi</name>
    <dbReference type="NCBI Taxonomy" id="94029"/>
    <lineage>
        <taxon>Eukaryota</taxon>
        <taxon>Metazoa</taxon>
        <taxon>Ecdysozoa</taxon>
        <taxon>Arthropoda</taxon>
        <taxon>Chelicerata</taxon>
        <taxon>Arachnida</taxon>
        <taxon>Araneae</taxon>
        <taxon>Araneomorphae</taxon>
        <taxon>Entelegynae</taxon>
        <taxon>Araneoidea</taxon>
        <taxon>Araneidae</taxon>
        <taxon>Argiope</taxon>
    </lineage>
</organism>
<feature type="domain" description="Transposase Tc1-like" evidence="2">
    <location>
        <begin position="106"/>
        <end position="177"/>
    </location>
</feature>
<keyword evidence="4" id="KW-1185">Reference proteome</keyword>
<protein>
    <submittedName>
        <fullName evidence="3">Transposable element Tcb2 transposase like protein</fullName>
    </submittedName>
</protein>
<reference evidence="3" key="1">
    <citation type="journal article" date="2020" name="bioRxiv">
        <title>Chromosome-level reference genome of the European wasp spider Argiope bruennichi: a resource for studies on range expansion and evolutionary adaptation.</title>
        <authorList>
            <person name="Sheffer M.M."/>
            <person name="Hoppe A."/>
            <person name="Krehenwinkel H."/>
            <person name="Uhl G."/>
            <person name="Kuss A.W."/>
            <person name="Jensen L."/>
            <person name="Jensen C."/>
            <person name="Gillespie R.G."/>
            <person name="Hoff K.J."/>
            <person name="Prost S."/>
        </authorList>
    </citation>
    <scope>NUCLEOTIDE SEQUENCE</scope>
</reference>
<dbReference type="AlphaFoldDB" id="A0A8T0FEK1"/>
<comment type="subcellular location">
    <subcellularLocation>
        <location evidence="1">Nucleus</location>
    </subcellularLocation>
</comment>
<dbReference type="GO" id="GO:0015074">
    <property type="term" value="P:DNA integration"/>
    <property type="evidence" value="ECO:0007669"/>
    <property type="project" value="InterPro"/>
</dbReference>
<dbReference type="GO" id="GO:0006313">
    <property type="term" value="P:DNA transposition"/>
    <property type="evidence" value="ECO:0007669"/>
    <property type="project" value="InterPro"/>
</dbReference>
<evidence type="ECO:0000313" key="4">
    <source>
        <dbReference type="Proteomes" id="UP000807504"/>
    </source>
</evidence>
<dbReference type="GO" id="GO:0005634">
    <property type="term" value="C:nucleus"/>
    <property type="evidence" value="ECO:0007669"/>
    <property type="project" value="UniProtKB-SubCell"/>
</dbReference>
<sequence>MAADDAAVRNDYRRTVEDIRLMMDFLICLCNRADTGKVRDPSPLKVGQSSVLLQETTLKQKEIAKTLNVSTHTISNIKKKLENDHSLASNRVGKCGRHKKTTPRMDRKIIKMAIKNRRASCRMISNQLAAEGITIARRTVNKRLLEGGLKAYRPRKKPRLTDKMKQARKAWAEARVDWTSEQWEKVVFSDESTMQCLTTVCRV</sequence>
<dbReference type="Pfam" id="PF01498">
    <property type="entry name" value="HTH_Tnp_Tc3_2"/>
    <property type="match status" value="1"/>
</dbReference>
<reference evidence="3" key="2">
    <citation type="submission" date="2020-06" db="EMBL/GenBank/DDBJ databases">
        <authorList>
            <person name="Sheffer M."/>
        </authorList>
    </citation>
    <scope>NUCLEOTIDE SEQUENCE</scope>
</reference>
<proteinExistence type="predicted"/>
<dbReference type="Proteomes" id="UP000807504">
    <property type="component" value="Unassembled WGS sequence"/>
</dbReference>
<evidence type="ECO:0000259" key="2">
    <source>
        <dbReference type="Pfam" id="PF01498"/>
    </source>
</evidence>
<dbReference type="SUPFAM" id="SSF46689">
    <property type="entry name" value="Homeodomain-like"/>
    <property type="match status" value="1"/>
</dbReference>